<feature type="transmembrane region" description="Helical" evidence="8">
    <location>
        <begin position="321"/>
        <end position="343"/>
    </location>
</feature>
<dbReference type="PROSITE" id="PS00218">
    <property type="entry name" value="AMINO_ACID_PERMEASE_1"/>
    <property type="match status" value="1"/>
</dbReference>
<evidence type="ECO:0000256" key="3">
    <source>
        <dbReference type="ARBA" id="ARBA00022448"/>
    </source>
</evidence>
<dbReference type="PANTHER" id="PTHR43341">
    <property type="entry name" value="AMINO ACID PERMEASE"/>
    <property type="match status" value="1"/>
</dbReference>
<feature type="transmembrane region" description="Helical" evidence="8">
    <location>
        <begin position="439"/>
        <end position="460"/>
    </location>
</feature>
<evidence type="ECO:0000256" key="5">
    <source>
        <dbReference type="ARBA" id="ARBA00022970"/>
    </source>
</evidence>
<comment type="similarity">
    <text evidence="2">Belongs to the amino acid-polyamine-organocation (APC) superfamily. YAT (TC 2.A.3.10) family.</text>
</comment>
<evidence type="ECO:0000256" key="7">
    <source>
        <dbReference type="ARBA" id="ARBA00023136"/>
    </source>
</evidence>
<feature type="domain" description="Amino acid permease/ SLC12A" evidence="9">
    <location>
        <begin position="45"/>
        <end position="494"/>
    </location>
</feature>
<dbReference type="EMBL" id="CP014501">
    <property type="protein sequence ID" value="ANB12871.1"/>
    <property type="molecule type" value="Genomic_DNA"/>
</dbReference>
<sequence>MGVADPELEVKNSSVSPERDVETGDVIMVEGPLTHGLDRRLTSRHIWMISIGSAIGEGLWLGSGGSLHSGGPASLWIGFWIAASIGWALNQSIGELAVLYPVPSAFPQWTRGLVDPAAAFMMGWTYWFSYMITIPNELAGLVTVLAYWDDSISPAVWISVFLVVLILINVFAVNVFAEAETVMSFLKFSWIIIVVVCSIVISAGGGPTHKSTGFHYWREKPFINGFKGFLSVMPNCIFALTGIELSGVVAAEARNPKASIPKSVQSIWLRLGFFYILGSFMVTITTNPNDPNLFGSGSSASPFVIAFKSAGLPGLAQMQNVIILISVLSSGNAAMYCSGRLLLGLAELDMAPKLFKKCDSQGRPWPGFILTTIIGGGLAYLNVDNKGSTVFGWFSNLTSLCALVVWGLIFLSSLRMRIAWKYNGRSLSELPWKSSSMPYAAYWGLFWCLILIVVEFYLAVWPLGAKSTARTFFANYVSVVLMIVVYIGAKIYYRGPLWIHRQNIDLDKKRFIYTEEHDLPEPDAYQEIWTMIKGKIKKDQ</sequence>
<keyword evidence="3" id="KW-0813">Transport</keyword>
<dbReference type="Gene3D" id="1.20.1740.10">
    <property type="entry name" value="Amino acid/polyamine transporter I"/>
    <property type="match status" value="1"/>
</dbReference>
<keyword evidence="4 8" id="KW-0812">Transmembrane</keyword>
<dbReference type="FunFam" id="1.20.1740.10:FF:000001">
    <property type="entry name" value="Amino acid permease"/>
    <property type="match status" value="1"/>
</dbReference>
<dbReference type="InterPro" id="IPR004840">
    <property type="entry name" value="Amino_acid_permease_CS"/>
</dbReference>
<dbReference type="AlphaFoldDB" id="A0A167DFU9"/>
<proteinExistence type="inferred from homology"/>
<evidence type="ECO:0000256" key="1">
    <source>
        <dbReference type="ARBA" id="ARBA00004141"/>
    </source>
</evidence>
<dbReference type="GO" id="GO:0016020">
    <property type="term" value="C:membrane"/>
    <property type="evidence" value="ECO:0007669"/>
    <property type="project" value="UniProtKB-SubCell"/>
</dbReference>
<evidence type="ECO:0000259" key="9">
    <source>
        <dbReference type="Pfam" id="PF00324"/>
    </source>
</evidence>
<feature type="transmembrane region" description="Helical" evidence="8">
    <location>
        <begin position="393"/>
        <end position="418"/>
    </location>
</feature>
<comment type="subcellular location">
    <subcellularLocation>
        <location evidence="1">Membrane</location>
        <topology evidence="1">Multi-pass membrane protein</topology>
    </subcellularLocation>
</comment>
<feature type="transmembrane region" description="Helical" evidence="8">
    <location>
        <begin position="188"/>
        <end position="206"/>
    </location>
</feature>
<dbReference type="PANTHER" id="PTHR43341:SF37">
    <property type="entry name" value="AMINO ACID TRANSPORTER (EUROFUNG)"/>
    <property type="match status" value="1"/>
</dbReference>
<dbReference type="OrthoDB" id="3900342at2759"/>
<keyword evidence="7 8" id="KW-0472">Membrane</keyword>
<evidence type="ECO:0000256" key="6">
    <source>
        <dbReference type="ARBA" id="ARBA00022989"/>
    </source>
</evidence>
<feature type="transmembrane region" description="Helical" evidence="8">
    <location>
        <begin position="226"/>
        <end position="246"/>
    </location>
</feature>
<dbReference type="KEGG" id="slb:AWJ20_1149"/>
<evidence type="ECO:0000256" key="2">
    <source>
        <dbReference type="ARBA" id="ARBA00006983"/>
    </source>
</evidence>
<dbReference type="InterPro" id="IPR050524">
    <property type="entry name" value="APC_YAT"/>
</dbReference>
<dbReference type="RefSeq" id="XP_018735348.1">
    <property type="nucleotide sequence ID" value="XM_018878000.1"/>
</dbReference>
<feature type="transmembrane region" description="Helical" evidence="8">
    <location>
        <begin position="152"/>
        <end position="176"/>
    </location>
</feature>
<feature type="transmembrane region" description="Helical" evidence="8">
    <location>
        <begin position="267"/>
        <end position="286"/>
    </location>
</feature>
<name>A0A167DFU9_9ASCO</name>
<evidence type="ECO:0000256" key="4">
    <source>
        <dbReference type="ARBA" id="ARBA00022692"/>
    </source>
</evidence>
<dbReference type="InterPro" id="IPR004841">
    <property type="entry name" value="AA-permease/SLC12A_dom"/>
</dbReference>
<dbReference type="GO" id="GO:0015171">
    <property type="term" value="F:amino acid transmembrane transporter activity"/>
    <property type="evidence" value="ECO:0007669"/>
    <property type="project" value="TreeGrafter"/>
</dbReference>
<accession>A0A167DFU9</accession>
<feature type="transmembrane region" description="Helical" evidence="8">
    <location>
        <begin position="364"/>
        <end position="381"/>
    </location>
</feature>
<protein>
    <submittedName>
        <fullName evidence="10">Amino acid permease GAP1</fullName>
    </submittedName>
</protein>
<gene>
    <name evidence="10" type="primary">GAP1</name>
    <name evidence="10" type="ORF">AWJ20_1149</name>
</gene>
<keyword evidence="11" id="KW-1185">Reference proteome</keyword>
<evidence type="ECO:0000313" key="11">
    <source>
        <dbReference type="Proteomes" id="UP000189580"/>
    </source>
</evidence>
<dbReference type="Proteomes" id="UP000189580">
    <property type="component" value="Chromosome a"/>
</dbReference>
<evidence type="ECO:0000256" key="8">
    <source>
        <dbReference type="SAM" id="Phobius"/>
    </source>
</evidence>
<dbReference type="GeneID" id="30032919"/>
<keyword evidence="5" id="KW-0029">Amino-acid transport</keyword>
<evidence type="ECO:0000313" key="10">
    <source>
        <dbReference type="EMBL" id="ANB12871.1"/>
    </source>
</evidence>
<feature type="transmembrane region" description="Helical" evidence="8">
    <location>
        <begin position="472"/>
        <end position="493"/>
    </location>
</feature>
<organism evidence="10 11">
    <name type="scientific">Sugiyamaella lignohabitans</name>
    <dbReference type="NCBI Taxonomy" id="796027"/>
    <lineage>
        <taxon>Eukaryota</taxon>
        <taxon>Fungi</taxon>
        <taxon>Dikarya</taxon>
        <taxon>Ascomycota</taxon>
        <taxon>Saccharomycotina</taxon>
        <taxon>Dipodascomycetes</taxon>
        <taxon>Dipodascales</taxon>
        <taxon>Trichomonascaceae</taxon>
        <taxon>Sugiyamaella</taxon>
    </lineage>
</organism>
<dbReference type="PIRSF" id="PIRSF006060">
    <property type="entry name" value="AA_transporter"/>
    <property type="match status" value="1"/>
</dbReference>
<keyword evidence="6 8" id="KW-1133">Transmembrane helix</keyword>
<dbReference type="Pfam" id="PF00324">
    <property type="entry name" value="AA_permease"/>
    <property type="match status" value="1"/>
</dbReference>
<reference evidence="10 11" key="1">
    <citation type="submission" date="2016-02" db="EMBL/GenBank/DDBJ databases">
        <title>Complete genome sequence and transcriptome regulation of the pentose utilising yeast Sugiyamaella lignohabitans.</title>
        <authorList>
            <person name="Bellasio M."/>
            <person name="Peymann A."/>
            <person name="Valli M."/>
            <person name="Sipitzky M."/>
            <person name="Graf A."/>
            <person name="Sauer M."/>
            <person name="Marx H."/>
            <person name="Mattanovich D."/>
        </authorList>
    </citation>
    <scope>NUCLEOTIDE SEQUENCE [LARGE SCALE GENOMIC DNA]</scope>
    <source>
        <strain evidence="10 11">CBS 10342</strain>
    </source>
</reference>